<organism evidence="2 3">
    <name type="scientific">Blautia producta</name>
    <dbReference type="NCBI Taxonomy" id="33035"/>
    <lineage>
        <taxon>Bacteria</taxon>
        <taxon>Bacillati</taxon>
        <taxon>Bacillota</taxon>
        <taxon>Clostridia</taxon>
        <taxon>Lachnospirales</taxon>
        <taxon>Lachnospiraceae</taxon>
        <taxon>Blautia</taxon>
    </lineage>
</organism>
<evidence type="ECO:0000313" key="3">
    <source>
        <dbReference type="Proteomes" id="UP000289794"/>
    </source>
</evidence>
<feature type="region of interest" description="Disordered" evidence="1">
    <location>
        <begin position="106"/>
        <end position="125"/>
    </location>
</feature>
<name>A0A4V0Z7T8_9FIRM</name>
<evidence type="ECO:0000256" key="1">
    <source>
        <dbReference type="SAM" id="MobiDB-lite"/>
    </source>
</evidence>
<proteinExistence type="predicted"/>
<dbReference type="AlphaFoldDB" id="A0A4V0Z7T8"/>
<sequence length="125" mass="14477">MAFGTDIHMEKADAGSIRGEQERIAVSCWFTSKGDTSLQLLKYQDEEGQIHTVRSIRVLCREEKHYNGIPTLEYVCRIEEGGYETEIKLIFFLEEHRWAMIKNSPSAGYQPADGEFSTKDQEIWR</sequence>
<reference evidence="2 3" key="1">
    <citation type="submission" date="2019-01" db="EMBL/GenBank/DDBJ databases">
        <title>PMF-metabolizing Aryl O-demethylase.</title>
        <authorList>
            <person name="Kim M."/>
        </authorList>
    </citation>
    <scope>NUCLEOTIDE SEQUENCE [LARGE SCALE GENOMIC DNA]</scope>
    <source>
        <strain evidence="2 3">PMF1</strain>
    </source>
</reference>
<gene>
    <name evidence="2" type="ORF">PMF13cell1_03511</name>
</gene>
<feature type="compositionally biased region" description="Basic and acidic residues" evidence="1">
    <location>
        <begin position="116"/>
        <end position="125"/>
    </location>
</feature>
<dbReference type="KEGG" id="bpro:PMF13cell1_03511"/>
<dbReference type="EMBL" id="CP035945">
    <property type="protein sequence ID" value="QBE97948.1"/>
    <property type="molecule type" value="Genomic_DNA"/>
</dbReference>
<dbReference type="Proteomes" id="UP000289794">
    <property type="component" value="Chromosome"/>
</dbReference>
<protein>
    <submittedName>
        <fullName evidence="2">Uncharacterized protein</fullName>
    </submittedName>
</protein>
<accession>A0A4V0Z7T8</accession>
<dbReference type="RefSeq" id="WP_130181547.1">
    <property type="nucleotide sequence ID" value="NZ_CP035945.1"/>
</dbReference>
<evidence type="ECO:0000313" key="2">
    <source>
        <dbReference type="EMBL" id="QBE97948.1"/>
    </source>
</evidence>